<dbReference type="EMBL" id="MNCJ02000331">
    <property type="protein sequence ID" value="KAF5759194.1"/>
    <property type="molecule type" value="Genomic_DNA"/>
</dbReference>
<reference evidence="2" key="1">
    <citation type="journal article" date="2017" name="Nature">
        <title>The sunflower genome provides insights into oil metabolism, flowering and Asterid evolution.</title>
        <authorList>
            <person name="Badouin H."/>
            <person name="Gouzy J."/>
            <person name="Grassa C.J."/>
            <person name="Murat F."/>
            <person name="Staton S.E."/>
            <person name="Cottret L."/>
            <person name="Lelandais-Briere C."/>
            <person name="Owens G.L."/>
            <person name="Carrere S."/>
            <person name="Mayjonade B."/>
            <person name="Legrand L."/>
            <person name="Gill N."/>
            <person name="Kane N.C."/>
            <person name="Bowers J.E."/>
            <person name="Hubner S."/>
            <person name="Bellec A."/>
            <person name="Berard A."/>
            <person name="Berges H."/>
            <person name="Blanchet N."/>
            <person name="Boniface M.C."/>
            <person name="Brunel D."/>
            <person name="Catrice O."/>
            <person name="Chaidir N."/>
            <person name="Claudel C."/>
            <person name="Donnadieu C."/>
            <person name="Faraut T."/>
            <person name="Fievet G."/>
            <person name="Helmstetter N."/>
            <person name="King M."/>
            <person name="Knapp S.J."/>
            <person name="Lai Z."/>
            <person name="Le Paslier M.C."/>
            <person name="Lippi Y."/>
            <person name="Lorenzon L."/>
            <person name="Mandel J.R."/>
            <person name="Marage G."/>
            <person name="Marchand G."/>
            <person name="Marquand E."/>
            <person name="Bret-Mestries E."/>
            <person name="Morien E."/>
            <person name="Nambeesan S."/>
            <person name="Nguyen T."/>
            <person name="Pegot-Espagnet P."/>
            <person name="Pouilly N."/>
            <person name="Raftis F."/>
            <person name="Sallet E."/>
            <person name="Schiex T."/>
            <person name="Thomas J."/>
            <person name="Vandecasteele C."/>
            <person name="Vares D."/>
            <person name="Vear F."/>
            <person name="Vautrin S."/>
            <person name="Crespi M."/>
            <person name="Mangin B."/>
            <person name="Burke J.M."/>
            <person name="Salse J."/>
            <person name="Munos S."/>
            <person name="Vincourt P."/>
            <person name="Rieseberg L.H."/>
            <person name="Langlade N.B."/>
        </authorList>
    </citation>
    <scope>NUCLEOTIDE SEQUENCE</scope>
    <source>
        <tissue evidence="2">Leaves</tissue>
    </source>
</reference>
<evidence type="ECO:0000259" key="1">
    <source>
        <dbReference type="Pfam" id="PF07714"/>
    </source>
</evidence>
<dbReference type="Pfam" id="PF07714">
    <property type="entry name" value="PK_Tyr_Ser-Thr"/>
    <property type="match status" value="1"/>
</dbReference>
<gene>
    <name evidence="2" type="ORF">HanXRQr2_Chr16g0738351</name>
</gene>
<dbReference type="Gramene" id="mRNA:HanXRQr2_Chr16g0738351">
    <property type="protein sequence ID" value="CDS:HanXRQr2_Chr16g0738351.1"/>
    <property type="gene ID" value="HanXRQr2_Chr16g0738351"/>
</dbReference>
<evidence type="ECO:0000313" key="2">
    <source>
        <dbReference type="EMBL" id="KAF5759194.1"/>
    </source>
</evidence>
<comment type="caution">
    <text evidence="2">The sequence shown here is derived from an EMBL/GenBank/DDBJ whole genome shotgun (WGS) entry which is preliminary data.</text>
</comment>
<dbReference type="SUPFAM" id="SSF56112">
    <property type="entry name" value="Protein kinase-like (PK-like)"/>
    <property type="match status" value="1"/>
</dbReference>
<protein>
    <recommendedName>
        <fullName evidence="1">Serine-threonine/tyrosine-protein kinase catalytic domain-containing protein</fullName>
    </recommendedName>
</protein>
<proteinExistence type="predicted"/>
<dbReference type="InterPro" id="IPR011009">
    <property type="entry name" value="Kinase-like_dom_sf"/>
</dbReference>
<organism evidence="2 3">
    <name type="scientific">Helianthus annuus</name>
    <name type="common">Common sunflower</name>
    <dbReference type="NCBI Taxonomy" id="4232"/>
    <lineage>
        <taxon>Eukaryota</taxon>
        <taxon>Viridiplantae</taxon>
        <taxon>Streptophyta</taxon>
        <taxon>Embryophyta</taxon>
        <taxon>Tracheophyta</taxon>
        <taxon>Spermatophyta</taxon>
        <taxon>Magnoliopsida</taxon>
        <taxon>eudicotyledons</taxon>
        <taxon>Gunneridae</taxon>
        <taxon>Pentapetalae</taxon>
        <taxon>asterids</taxon>
        <taxon>campanulids</taxon>
        <taxon>Asterales</taxon>
        <taxon>Asteraceae</taxon>
        <taxon>Asteroideae</taxon>
        <taxon>Heliantheae alliance</taxon>
        <taxon>Heliantheae</taxon>
        <taxon>Helianthus</taxon>
    </lineage>
</organism>
<dbReference type="AlphaFoldDB" id="A0A9K3DPW1"/>
<dbReference type="Proteomes" id="UP000215914">
    <property type="component" value="Unassembled WGS sequence"/>
</dbReference>
<name>A0A9K3DPW1_HELAN</name>
<dbReference type="GO" id="GO:0004672">
    <property type="term" value="F:protein kinase activity"/>
    <property type="evidence" value="ECO:0007669"/>
    <property type="project" value="InterPro"/>
</dbReference>
<evidence type="ECO:0000313" key="3">
    <source>
        <dbReference type="Proteomes" id="UP000215914"/>
    </source>
</evidence>
<dbReference type="PANTHER" id="PTHR44329:SF73">
    <property type="entry name" value="OS01G0201200 PROTEIN"/>
    <property type="match status" value="1"/>
</dbReference>
<dbReference type="Gene3D" id="1.10.510.10">
    <property type="entry name" value="Transferase(Phosphotransferase) domain 1"/>
    <property type="match status" value="1"/>
</dbReference>
<keyword evidence="2" id="KW-0808">Transferase</keyword>
<feature type="domain" description="Serine-threonine/tyrosine-protein kinase catalytic" evidence="1">
    <location>
        <begin position="67"/>
        <end position="114"/>
    </location>
</feature>
<keyword evidence="3" id="KW-1185">Reference proteome</keyword>
<dbReference type="InterPro" id="IPR051681">
    <property type="entry name" value="Ser/Thr_Kinases-Pseudokinases"/>
</dbReference>
<sequence length="156" mass="18036">MLCIIALKSQSLIIFKCCRKIANLQLGHKKHYSENINGLQESTPEPAGQPNPVRFQIITTSNYRRSNKHDLHSRFQNLRPTIPNNCPPAMRALIEQCWSSHPEKRPDFGQLVKVIEEFETLVAREGNLDLLQYPTCLDHKKGLRHWIQKLSSHHHA</sequence>
<reference evidence="2" key="2">
    <citation type="submission" date="2020-06" db="EMBL/GenBank/DDBJ databases">
        <title>Helianthus annuus Genome sequencing and assembly Release 2.</title>
        <authorList>
            <person name="Gouzy J."/>
            <person name="Langlade N."/>
            <person name="Munos S."/>
        </authorList>
    </citation>
    <scope>NUCLEOTIDE SEQUENCE</scope>
    <source>
        <tissue evidence="2">Leaves</tissue>
    </source>
</reference>
<dbReference type="PANTHER" id="PTHR44329">
    <property type="entry name" value="SERINE/THREONINE-PROTEIN KINASE TNNI3K-RELATED"/>
    <property type="match status" value="1"/>
</dbReference>
<accession>A0A9K3DPW1</accession>
<dbReference type="InterPro" id="IPR001245">
    <property type="entry name" value="Ser-Thr/Tyr_kinase_cat_dom"/>
</dbReference>